<dbReference type="OrthoDB" id="9798934at2"/>
<gene>
    <name evidence="6" type="ORF">I586_00426</name>
    <name evidence="5" type="ORF">UAY_01441</name>
</gene>
<accession>R2SYL0</accession>
<dbReference type="EMBL" id="ASWB01000001">
    <property type="protein sequence ID" value="EOT73433.1"/>
    <property type="molecule type" value="Genomic_DNA"/>
</dbReference>
<sequence>MTTIIDVAKQAQVSKSTVSRVISGNGYVSQESRKKVLEAMEALSYSPNLIARNLQSGETKTIGFLAQGFIDPLGIFLESFISIAKRYNYYVTLYFTDGDKKKEIDALNQMKYKQLDGVFILTRANKWEIIEPYSLYGPIATWHRIDSERIYSSYVDHYSGYLRSLNYLYDRGYRSIGHVLGNSENLNTKARIKAIDDFQQDKNIPIKEEWLFHDRARLDNGRNIAHTWHKMANKSDAMAFYTDSVAAGFISELQNLGYSVPEDVAVIGFDNSEISRLMHITTVDYSIKRQAQNSFIYIHNQLNRETIAEQEMSVQLIERKTVPLRKKELDKNASSSENN</sequence>
<dbReference type="Pfam" id="PF13377">
    <property type="entry name" value="Peripla_BP_3"/>
    <property type="match status" value="1"/>
</dbReference>
<evidence type="ECO:0000256" key="1">
    <source>
        <dbReference type="ARBA" id="ARBA00023015"/>
    </source>
</evidence>
<comment type="caution">
    <text evidence="5">The sequence shown here is derived from an EMBL/GenBank/DDBJ whole genome shotgun (WGS) entry which is preliminary data.</text>
</comment>
<keyword evidence="8" id="KW-1185">Reference proteome</keyword>
<dbReference type="Gene3D" id="1.10.260.40">
    <property type="entry name" value="lambda repressor-like DNA-binding domains"/>
    <property type="match status" value="1"/>
</dbReference>
<dbReference type="STRING" id="155617.RV09_GL000391"/>
<evidence type="ECO:0000313" key="6">
    <source>
        <dbReference type="EMBL" id="EOT73433.1"/>
    </source>
</evidence>
<dbReference type="SUPFAM" id="SSF47413">
    <property type="entry name" value="lambda repressor-like DNA-binding domains"/>
    <property type="match status" value="1"/>
</dbReference>
<keyword evidence="3" id="KW-0804">Transcription</keyword>
<evidence type="ECO:0000313" key="7">
    <source>
        <dbReference type="Proteomes" id="UP000013781"/>
    </source>
</evidence>
<dbReference type="Gene3D" id="3.40.50.2300">
    <property type="match status" value="2"/>
</dbReference>
<proteinExistence type="predicted"/>
<evidence type="ECO:0000256" key="2">
    <source>
        <dbReference type="ARBA" id="ARBA00023125"/>
    </source>
</evidence>
<dbReference type="Proteomes" id="UP000014157">
    <property type="component" value="Unassembled WGS sequence"/>
</dbReference>
<dbReference type="Proteomes" id="UP000013781">
    <property type="component" value="Unassembled WGS sequence"/>
</dbReference>
<dbReference type="InterPro" id="IPR000843">
    <property type="entry name" value="HTH_LacI"/>
</dbReference>
<organism evidence="5 7">
    <name type="scientific">Enterococcus moraviensis ATCC BAA-383</name>
    <dbReference type="NCBI Taxonomy" id="1158609"/>
    <lineage>
        <taxon>Bacteria</taxon>
        <taxon>Bacillati</taxon>
        <taxon>Bacillota</taxon>
        <taxon>Bacilli</taxon>
        <taxon>Lactobacillales</taxon>
        <taxon>Enterococcaceae</taxon>
        <taxon>Enterococcus</taxon>
    </lineage>
</organism>
<reference evidence="5 7" key="1">
    <citation type="submission" date="2013-02" db="EMBL/GenBank/DDBJ databases">
        <title>The Genome Sequence of Enterococcus moraviensis BAA-383.</title>
        <authorList>
            <consortium name="The Broad Institute Genome Sequencing Platform"/>
            <consortium name="The Broad Institute Genome Sequencing Center for Infectious Disease"/>
            <person name="Earl A.M."/>
            <person name="Gilmore M.S."/>
            <person name="Lebreton F."/>
            <person name="Walker B."/>
            <person name="Young S.K."/>
            <person name="Zeng Q."/>
            <person name="Gargeya S."/>
            <person name="Fitzgerald M."/>
            <person name="Haas B."/>
            <person name="Abouelleil A."/>
            <person name="Alvarado L."/>
            <person name="Arachchi H.M."/>
            <person name="Berlin A.M."/>
            <person name="Chapman S.B."/>
            <person name="Dewar J."/>
            <person name="Goldberg J."/>
            <person name="Griggs A."/>
            <person name="Gujja S."/>
            <person name="Hansen M."/>
            <person name="Howarth C."/>
            <person name="Imamovic A."/>
            <person name="Larimer J."/>
            <person name="McCowan C."/>
            <person name="Murphy C."/>
            <person name="Neiman D."/>
            <person name="Pearson M."/>
            <person name="Priest M."/>
            <person name="Roberts A."/>
            <person name="Saif S."/>
            <person name="Shea T."/>
            <person name="Sisk P."/>
            <person name="Sykes S."/>
            <person name="Wortman J."/>
            <person name="Nusbaum C."/>
            <person name="Birren B."/>
        </authorList>
    </citation>
    <scope>NUCLEOTIDE SEQUENCE [LARGE SCALE GENOMIC DNA]</scope>
    <source>
        <strain evidence="5 7">ATCC BAA-383</strain>
    </source>
</reference>
<dbReference type="AlphaFoldDB" id="R2SYL0"/>
<evidence type="ECO:0000313" key="8">
    <source>
        <dbReference type="Proteomes" id="UP000014157"/>
    </source>
</evidence>
<reference evidence="6 8" key="2">
    <citation type="submission" date="2013-03" db="EMBL/GenBank/DDBJ databases">
        <title>The Genome Sequence of Enterococcus moraviensis BAA-383 (PacBio/Illumina hybrid assembly).</title>
        <authorList>
            <consortium name="The Broad Institute Genomics Platform"/>
            <consortium name="The Broad Institute Genome Sequencing Center for Infectious Disease"/>
            <person name="Earl A."/>
            <person name="Russ C."/>
            <person name="Gilmore M."/>
            <person name="Surin D."/>
            <person name="Walker B."/>
            <person name="Young S."/>
            <person name="Zeng Q."/>
            <person name="Gargeya S."/>
            <person name="Fitzgerald M."/>
            <person name="Haas B."/>
            <person name="Abouelleil A."/>
            <person name="Allen A.W."/>
            <person name="Alvarado L."/>
            <person name="Arachchi H.M."/>
            <person name="Berlin A.M."/>
            <person name="Chapman S.B."/>
            <person name="Gainer-Dewar J."/>
            <person name="Goldberg J."/>
            <person name="Griggs A."/>
            <person name="Gujja S."/>
            <person name="Hansen M."/>
            <person name="Howarth C."/>
            <person name="Imamovic A."/>
            <person name="Ireland A."/>
            <person name="Larimer J."/>
            <person name="McCowan C."/>
            <person name="Murphy C."/>
            <person name="Pearson M."/>
            <person name="Poon T.W."/>
            <person name="Priest M."/>
            <person name="Roberts A."/>
            <person name="Saif S."/>
            <person name="Shea T."/>
            <person name="Sisk P."/>
            <person name="Sykes S."/>
            <person name="Wortman J."/>
            <person name="Nusbaum C."/>
            <person name="Birren B."/>
        </authorList>
    </citation>
    <scope>NUCLEOTIDE SEQUENCE [LARGE SCALE GENOMIC DNA]</scope>
    <source>
        <strain evidence="6 8">ATCC BAA-383</strain>
    </source>
</reference>
<dbReference type="PANTHER" id="PTHR30146:SF105">
    <property type="entry name" value="CATABOLITE CONTROL PROTEIN B"/>
    <property type="match status" value="1"/>
</dbReference>
<dbReference type="InterPro" id="IPR046335">
    <property type="entry name" value="LacI/GalR-like_sensor"/>
</dbReference>
<dbReference type="Pfam" id="PF00356">
    <property type="entry name" value="LacI"/>
    <property type="match status" value="1"/>
</dbReference>
<dbReference type="CDD" id="cd01392">
    <property type="entry name" value="HTH_LacI"/>
    <property type="match status" value="1"/>
</dbReference>
<feature type="domain" description="HTH lacI-type" evidence="4">
    <location>
        <begin position="2"/>
        <end position="56"/>
    </location>
</feature>
<keyword evidence="2" id="KW-0238">DNA-binding</keyword>
<keyword evidence="1" id="KW-0805">Transcription regulation</keyword>
<dbReference type="SUPFAM" id="SSF53822">
    <property type="entry name" value="Periplasmic binding protein-like I"/>
    <property type="match status" value="1"/>
</dbReference>
<evidence type="ECO:0000259" key="4">
    <source>
        <dbReference type="PROSITE" id="PS50932"/>
    </source>
</evidence>
<dbReference type="SMART" id="SM00354">
    <property type="entry name" value="HTH_LACI"/>
    <property type="match status" value="1"/>
</dbReference>
<dbReference type="eggNOG" id="COG1609">
    <property type="taxonomic scope" value="Bacteria"/>
</dbReference>
<dbReference type="PROSITE" id="PS00356">
    <property type="entry name" value="HTH_LACI_1"/>
    <property type="match status" value="1"/>
</dbReference>
<dbReference type="HOGENOM" id="CLU_037628_6_0_9"/>
<dbReference type="PROSITE" id="PS50932">
    <property type="entry name" value="HTH_LACI_2"/>
    <property type="match status" value="1"/>
</dbReference>
<name>R2SYL0_9ENTE</name>
<dbReference type="InterPro" id="IPR028082">
    <property type="entry name" value="Peripla_BP_I"/>
</dbReference>
<dbReference type="CDD" id="cd06286">
    <property type="entry name" value="PBP1_CcpB-like"/>
    <property type="match status" value="1"/>
</dbReference>
<dbReference type="GO" id="GO:0000976">
    <property type="term" value="F:transcription cis-regulatory region binding"/>
    <property type="evidence" value="ECO:0007669"/>
    <property type="project" value="TreeGrafter"/>
</dbReference>
<dbReference type="InterPro" id="IPR010982">
    <property type="entry name" value="Lambda_DNA-bd_dom_sf"/>
</dbReference>
<dbReference type="RefSeq" id="WP_010764825.1">
    <property type="nucleotide sequence ID" value="NZ_ASWB01000001.1"/>
</dbReference>
<dbReference type="EMBL" id="AJAS01000014">
    <property type="protein sequence ID" value="EOI00338.1"/>
    <property type="molecule type" value="Genomic_DNA"/>
</dbReference>
<evidence type="ECO:0000256" key="3">
    <source>
        <dbReference type="ARBA" id="ARBA00023163"/>
    </source>
</evidence>
<protein>
    <submittedName>
        <fullName evidence="5">LacI family sugar-binding transcriptional regulator</fullName>
    </submittedName>
</protein>
<dbReference type="PANTHER" id="PTHR30146">
    <property type="entry name" value="LACI-RELATED TRANSCRIPTIONAL REPRESSOR"/>
    <property type="match status" value="1"/>
</dbReference>
<dbReference type="PATRIC" id="fig|1158609.3.peg.1401"/>
<evidence type="ECO:0000313" key="5">
    <source>
        <dbReference type="EMBL" id="EOI00338.1"/>
    </source>
</evidence>
<dbReference type="GO" id="GO:0003700">
    <property type="term" value="F:DNA-binding transcription factor activity"/>
    <property type="evidence" value="ECO:0007669"/>
    <property type="project" value="TreeGrafter"/>
</dbReference>